<feature type="repeat" description="ANK" evidence="1">
    <location>
        <begin position="37"/>
        <end position="69"/>
    </location>
</feature>
<reference evidence="3" key="1">
    <citation type="journal article" date="2020" name="Stud. Mycol.">
        <title>101 Dothideomycetes genomes: A test case for predicting lifestyles and emergence of pathogens.</title>
        <authorList>
            <person name="Haridas S."/>
            <person name="Albert R."/>
            <person name="Binder M."/>
            <person name="Bloem J."/>
            <person name="LaButti K."/>
            <person name="Salamov A."/>
            <person name="Andreopoulos B."/>
            <person name="Baker S."/>
            <person name="Barry K."/>
            <person name="Bills G."/>
            <person name="Bluhm B."/>
            <person name="Cannon C."/>
            <person name="Castanera R."/>
            <person name="Culley D."/>
            <person name="Daum C."/>
            <person name="Ezra D."/>
            <person name="Gonzalez J."/>
            <person name="Henrissat B."/>
            <person name="Kuo A."/>
            <person name="Liang C."/>
            <person name="Lipzen A."/>
            <person name="Lutzoni F."/>
            <person name="Magnuson J."/>
            <person name="Mondo S."/>
            <person name="Nolan M."/>
            <person name="Ohm R."/>
            <person name="Pangilinan J."/>
            <person name="Park H.-J."/>
            <person name="Ramirez L."/>
            <person name="Alfaro M."/>
            <person name="Sun H."/>
            <person name="Tritt A."/>
            <person name="Yoshinaga Y."/>
            <person name="Zwiers L.-H."/>
            <person name="Turgeon B."/>
            <person name="Goodwin S."/>
            <person name="Spatafora J."/>
            <person name="Crous P."/>
            <person name="Grigoriev I."/>
        </authorList>
    </citation>
    <scope>NUCLEOTIDE SEQUENCE [LARGE SCALE GENOMIC DNA]</scope>
    <source>
        <strain evidence="3">CBS 304.66</strain>
    </source>
</reference>
<comment type="caution">
    <text evidence="2">The sequence shown here is derived from an EMBL/GenBank/DDBJ whole genome shotgun (WGS) entry which is preliminary data.</text>
</comment>
<feature type="non-terminal residue" evidence="2">
    <location>
        <position position="92"/>
    </location>
</feature>
<evidence type="ECO:0008006" key="4">
    <source>
        <dbReference type="Google" id="ProtNLM"/>
    </source>
</evidence>
<name>A0A9P4JXI6_9PLEO</name>
<evidence type="ECO:0000313" key="3">
    <source>
        <dbReference type="Proteomes" id="UP000800093"/>
    </source>
</evidence>
<dbReference type="SMART" id="SM00248">
    <property type="entry name" value="ANK"/>
    <property type="match status" value="1"/>
</dbReference>
<dbReference type="SUPFAM" id="SSF48403">
    <property type="entry name" value="Ankyrin repeat"/>
    <property type="match status" value="1"/>
</dbReference>
<keyword evidence="3" id="KW-1185">Reference proteome</keyword>
<dbReference type="InterPro" id="IPR002110">
    <property type="entry name" value="Ankyrin_rpt"/>
</dbReference>
<dbReference type="EMBL" id="ML986898">
    <property type="protein sequence ID" value="KAF2257630.1"/>
    <property type="molecule type" value="Genomic_DNA"/>
</dbReference>
<dbReference type="OrthoDB" id="248923at2759"/>
<dbReference type="Gene3D" id="1.25.40.20">
    <property type="entry name" value="Ankyrin repeat-containing domain"/>
    <property type="match status" value="1"/>
</dbReference>
<protein>
    <recommendedName>
        <fullName evidence="4">Ankyrin repeat protein</fullName>
    </recommendedName>
</protein>
<proteinExistence type="predicted"/>
<accession>A0A9P4JXI6</accession>
<dbReference type="PROSITE" id="PS50088">
    <property type="entry name" value="ANK_REPEAT"/>
    <property type="match status" value="1"/>
</dbReference>
<sequence>MKLFYGNSSEPLEKHRLDALALLLHSSTEVNIALPATFNTPLHLAVRRQDAYAVGMLLHKNADINAKNSSGTSPLLLTANQFRKPIADNHLT</sequence>
<evidence type="ECO:0000313" key="2">
    <source>
        <dbReference type="EMBL" id="KAF2257630.1"/>
    </source>
</evidence>
<organism evidence="2 3">
    <name type="scientific">Lojkania enalia</name>
    <dbReference type="NCBI Taxonomy" id="147567"/>
    <lineage>
        <taxon>Eukaryota</taxon>
        <taxon>Fungi</taxon>
        <taxon>Dikarya</taxon>
        <taxon>Ascomycota</taxon>
        <taxon>Pezizomycotina</taxon>
        <taxon>Dothideomycetes</taxon>
        <taxon>Pleosporomycetidae</taxon>
        <taxon>Pleosporales</taxon>
        <taxon>Pleosporales incertae sedis</taxon>
        <taxon>Lojkania</taxon>
    </lineage>
</organism>
<dbReference type="PROSITE" id="PS50297">
    <property type="entry name" value="ANK_REP_REGION"/>
    <property type="match status" value="1"/>
</dbReference>
<dbReference type="InterPro" id="IPR036770">
    <property type="entry name" value="Ankyrin_rpt-contain_sf"/>
</dbReference>
<keyword evidence="1" id="KW-0040">ANK repeat</keyword>
<evidence type="ECO:0000256" key="1">
    <source>
        <dbReference type="PROSITE-ProRule" id="PRU00023"/>
    </source>
</evidence>
<dbReference type="AlphaFoldDB" id="A0A9P4JXI6"/>
<gene>
    <name evidence="2" type="ORF">CC78DRAFT_482762</name>
</gene>
<dbReference type="Pfam" id="PF00023">
    <property type="entry name" value="Ank"/>
    <property type="match status" value="1"/>
</dbReference>
<dbReference type="Proteomes" id="UP000800093">
    <property type="component" value="Unassembled WGS sequence"/>
</dbReference>